<dbReference type="InterPro" id="IPR050276">
    <property type="entry name" value="MshD_Acetyltransferase"/>
</dbReference>
<organism evidence="2 3">
    <name type="scientific">Paenisporosarcina quisquiliarum</name>
    <dbReference type="NCBI Taxonomy" id="365346"/>
    <lineage>
        <taxon>Bacteria</taxon>
        <taxon>Bacillati</taxon>
        <taxon>Bacillota</taxon>
        <taxon>Bacilli</taxon>
        <taxon>Bacillales</taxon>
        <taxon>Caryophanaceae</taxon>
        <taxon>Paenisporosarcina</taxon>
    </lineage>
</organism>
<dbReference type="Pfam" id="PF00583">
    <property type="entry name" value="Acetyltransf_1"/>
    <property type="match status" value="1"/>
</dbReference>
<feature type="domain" description="N-acetyltransferase" evidence="1">
    <location>
        <begin position="2"/>
        <end position="148"/>
    </location>
</feature>
<protein>
    <submittedName>
        <fullName evidence="2">GNAT family N-acetyltransferase</fullName>
    </submittedName>
</protein>
<gene>
    <name evidence="2" type="ORF">M9R32_08610</name>
</gene>
<proteinExistence type="predicted"/>
<dbReference type="AlphaFoldDB" id="A0A9X3LG09"/>
<dbReference type="SUPFAM" id="SSF55729">
    <property type="entry name" value="Acyl-CoA N-acyltransferases (Nat)"/>
    <property type="match status" value="1"/>
</dbReference>
<dbReference type="InterPro" id="IPR016181">
    <property type="entry name" value="Acyl_CoA_acyltransferase"/>
</dbReference>
<evidence type="ECO:0000259" key="1">
    <source>
        <dbReference type="PROSITE" id="PS51186"/>
    </source>
</evidence>
<reference evidence="2" key="1">
    <citation type="submission" date="2022-05" db="EMBL/GenBank/DDBJ databases">
        <authorList>
            <person name="Colautti A."/>
            <person name="Iacumin L."/>
        </authorList>
    </citation>
    <scope>NUCLEOTIDE SEQUENCE</scope>
    <source>
        <strain evidence="2">SK 55</strain>
    </source>
</reference>
<dbReference type="EMBL" id="JAMKBJ010000006">
    <property type="protein sequence ID" value="MCZ8537238.1"/>
    <property type="molecule type" value="Genomic_DNA"/>
</dbReference>
<evidence type="ECO:0000313" key="3">
    <source>
        <dbReference type="Proteomes" id="UP001152173"/>
    </source>
</evidence>
<sequence>MVELKPVTQDNFRACIKLHVAESQKNFVASNMYTIAEAYVDPKLTPFAITDDETVVGLVATEIVPENEDYDRYWITRFMVGEAFQGKGYGRKGVQLAIEMLSKHEDCERVRLSVVSSNDDSIAFYQKVGFVLTDEYIGNERVMDYFLT</sequence>
<dbReference type="RefSeq" id="WP_269926332.1">
    <property type="nucleotide sequence ID" value="NZ_JAMKBJ010000006.1"/>
</dbReference>
<dbReference type="InterPro" id="IPR000182">
    <property type="entry name" value="GNAT_dom"/>
</dbReference>
<name>A0A9X3LG09_9BACL</name>
<dbReference type="GO" id="GO:0016747">
    <property type="term" value="F:acyltransferase activity, transferring groups other than amino-acyl groups"/>
    <property type="evidence" value="ECO:0007669"/>
    <property type="project" value="InterPro"/>
</dbReference>
<accession>A0A9X3LG09</accession>
<dbReference type="CDD" id="cd04301">
    <property type="entry name" value="NAT_SF"/>
    <property type="match status" value="1"/>
</dbReference>
<dbReference type="Gene3D" id="3.40.630.30">
    <property type="match status" value="1"/>
</dbReference>
<dbReference type="Proteomes" id="UP001152173">
    <property type="component" value="Unassembled WGS sequence"/>
</dbReference>
<dbReference type="PANTHER" id="PTHR43617">
    <property type="entry name" value="L-AMINO ACID N-ACETYLTRANSFERASE"/>
    <property type="match status" value="1"/>
</dbReference>
<comment type="caution">
    <text evidence="2">The sequence shown here is derived from an EMBL/GenBank/DDBJ whole genome shotgun (WGS) entry which is preliminary data.</text>
</comment>
<dbReference type="PROSITE" id="PS51186">
    <property type="entry name" value="GNAT"/>
    <property type="match status" value="1"/>
</dbReference>
<evidence type="ECO:0000313" key="2">
    <source>
        <dbReference type="EMBL" id="MCZ8537238.1"/>
    </source>
</evidence>
<keyword evidence="3" id="KW-1185">Reference proteome</keyword>